<evidence type="ECO:0000256" key="6">
    <source>
        <dbReference type="ARBA" id="ARBA00023136"/>
    </source>
</evidence>
<evidence type="ECO:0000256" key="3">
    <source>
        <dbReference type="ARBA" id="ARBA00022475"/>
    </source>
</evidence>
<keyword evidence="4 7" id="KW-0812">Transmembrane</keyword>
<name>A0A9D1CU14_9FIRM</name>
<keyword evidence="3" id="KW-1003">Cell membrane</keyword>
<dbReference type="EMBL" id="DVFW01000021">
    <property type="protein sequence ID" value="HIQ80452.1"/>
    <property type="molecule type" value="Genomic_DNA"/>
</dbReference>
<dbReference type="InterPro" id="IPR004680">
    <property type="entry name" value="Cit_transptr-like_dom"/>
</dbReference>
<evidence type="ECO:0000256" key="4">
    <source>
        <dbReference type="ARBA" id="ARBA00022692"/>
    </source>
</evidence>
<protein>
    <submittedName>
        <fullName evidence="9">Citrate transporter</fullName>
    </submittedName>
</protein>
<evidence type="ECO:0000256" key="5">
    <source>
        <dbReference type="ARBA" id="ARBA00022989"/>
    </source>
</evidence>
<sequence>MCMILLQKETVLCISIILALLSCFFVPPSHLYFSYVDWDTLALLFSLMAVMKGLQKAGFFVCMANFLLKRITTTRTMLLILVFLPFVLSMVITNDVALITFVPFGLIVLRIAGQERLAAPQAVLQTVAANLGSMLTPMGNPQNLYLYNKSGIRFEELCALMFPYVLVSGVCLALIIVFRKPVRISGVSLPVKLGSPTALLCCTAGFALCLLGIFKVIPPSIIVIVVVVFLLFKDRKLLLTIDYSLLGTFISFFIFIGNIANIESFQNFLASILTGHVELAAVVTSQVTSNVPAALLLSGFTSQWKSLIIGCNFGGLGTLIASMASLISYKIVVKTYPEQRKQYFWQFTLCNICLLGLLFLVYCLL</sequence>
<evidence type="ECO:0000256" key="7">
    <source>
        <dbReference type="SAM" id="Phobius"/>
    </source>
</evidence>
<keyword evidence="2" id="KW-0813">Transport</keyword>
<proteinExistence type="predicted"/>
<keyword evidence="6 7" id="KW-0472">Membrane</keyword>
<feature type="transmembrane region" description="Helical" evidence="7">
    <location>
        <begin position="343"/>
        <end position="364"/>
    </location>
</feature>
<dbReference type="GO" id="GO:0055085">
    <property type="term" value="P:transmembrane transport"/>
    <property type="evidence" value="ECO:0007669"/>
    <property type="project" value="InterPro"/>
</dbReference>
<evidence type="ECO:0000256" key="2">
    <source>
        <dbReference type="ARBA" id="ARBA00022448"/>
    </source>
</evidence>
<feature type="transmembrane region" description="Helical" evidence="7">
    <location>
        <begin position="41"/>
        <end position="67"/>
    </location>
</feature>
<feature type="domain" description="Citrate transporter-like" evidence="8">
    <location>
        <begin position="13"/>
        <end position="297"/>
    </location>
</feature>
<dbReference type="Proteomes" id="UP000886787">
    <property type="component" value="Unassembled WGS sequence"/>
</dbReference>
<feature type="transmembrane region" description="Helical" evidence="7">
    <location>
        <begin position="279"/>
        <end position="300"/>
    </location>
</feature>
<dbReference type="PANTHER" id="PTHR43302">
    <property type="entry name" value="TRANSPORTER ARSB-RELATED"/>
    <property type="match status" value="1"/>
</dbReference>
<reference evidence="9" key="1">
    <citation type="submission" date="2020-10" db="EMBL/GenBank/DDBJ databases">
        <authorList>
            <person name="Gilroy R."/>
        </authorList>
    </citation>
    <scope>NUCLEOTIDE SEQUENCE</scope>
    <source>
        <strain evidence="9">ChiSjej1B19-3389</strain>
    </source>
</reference>
<organism evidence="9 10">
    <name type="scientific">Candidatus Scatavimonas merdigallinarum</name>
    <dbReference type="NCBI Taxonomy" id="2840914"/>
    <lineage>
        <taxon>Bacteria</taxon>
        <taxon>Bacillati</taxon>
        <taxon>Bacillota</taxon>
        <taxon>Clostridia</taxon>
        <taxon>Eubacteriales</taxon>
        <taxon>Oscillospiraceae</taxon>
        <taxon>Oscillospiraceae incertae sedis</taxon>
        <taxon>Candidatus Scatavimonas</taxon>
    </lineage>
</organism>
<evidence type="ECO:0000313" key="10">
    <source>
        <dbReference type="Proteomes" id="UP000886787"/>
    </source>
</evidence>
<keyword evidence="5 7" id="KW-1133">Transmembrane helix</keyword>
<dbReference type="Pfam" id="PF03600">
    <property type="entry name" value="CitMHS"/>
    <property type="match status" value="1"/>
</dbReference>
<evidence type="ECO:0000259" key="8">
    <source>
        <dbReference type="Pfam" id="PF03600"/>
    </source>
</evidence>
<accession>A0A9D1CU14</accession>
<feature type="transmembrane region" description="Helical" evidence="7">
    <location>
        <begin position="197"/>
        <end position="230"/>
    </location>
</feature>
<comment type="subcellular location">
    <subcellularLocation>
        <location evidence="1">Cell membrane</location>
        <topology evidence="1">Multi-pass membrane protein</topology>
    </subcellularLocation>
</comment>
<feature type="transmembrane region" description="Helical" evidence="7">
    <location>
        <begin position="118"/>
        <end position="136"/>
    </location>
</feature>
<dbReference type="AlphaFoldDB" id="A0A9D1CU14"/>
<comment type="caution">
    <text evidence="9">The sequence shown here is derived from an EMBL/GenBank/DDBJ whole genome shotgun (WGS) entry which is preliminary data.</text>
</comment>
<evidence type="ECO:0000256" key="1">
    <source>
        <dbReference type="ARBA" id="ARBA00004651"/>
    </source>
</evidence>
<dbReference type="GO" id="GO:0005886">
    <property type="term" value="C:plasma membrane"/>
    <property type="evidence" value="ECO:0007669"/>
    <property type="project" value="UniProtKB-SubCell"/>
</dbReference>
<feature type="transmembrane region" description="Helical" evidence="7">
    <location>
        <begin position="157"/>
        <end position="177"/>
    </location>
</feature>
<feature type="transmembrane region" description="Helical" evidence="7">
    <location>
        <begin position="237"/>
        <end position="259"/>
    </location>
</feature>
<dbReference type="PANTHER" id="PTHR43302:SF5">
    <property type="entry name" value="TRANSPORTER ARSB-RELATED"/>
    <property type="match status" value="1"/>
</dbReference>
<gene>
    <name evidence="9" type="ORF">IAD32_04115</name>
</gene>
<reference evidence="9" key="2">
    <citation type="journal article" date="2021" name="PeerJ">
        <title>Extensive microbial diversity within the chicken gut microbiome revealed by metagenomics and culture.</title>
        <authorList>
            <person name="Gilroy R."/>
            <person name="Ravi A."/>
            <person name="Getino M."/>
            <person name="Pursley I."/>
            <person name="Horton D.L."/>
            <person name="Alikhan N.F."/>
            <person name="Baker D."/>
            <person name="Gharbi K."/>
            <person name="Hall N."/>
            <person name="Watson M."/>
            <person name="Adriaenssens E.M."/>
            <person name="Foster-Nyarko E."/>
            <person name="Jarju S."/>
            <person name="Secka A."/>
            <person name="Antonio M."/>
            <person name="Oren A."/>
            <person name="Chaudhuri R.R."/>
            <person name="La Ragione R."/>
            <person name="Hildebrand F."/>
            <person name="Pallen M.J."/>
        </authorList>
    </citation>
    <scope>NUCLEOTIDE SEQUENCE</scope>
    <source>
        <strain evidence="9">ChiSjej1B19-3389</strain>
    </source>
</reference>
<feature type="transmembrane region" description="Helical" evidence="7">
    <location>
        <begin position="79"/>
        <end position="112"/>
    </location>
</feature>
<evidence type="ECO:0000313" key="9">
    <source>
        <dbReference type="EMBL" id="HIQ80452.1"/>
    </source>
</evidence>
<feature type="transmembrane region" description="Helical" evidence="7">
    <location>
        <begin position="307"/>
        <end position="331"/>
    </location>
</feature>